<dbReference type="PROSITE" id="PS50219">
    <property type="entry name" value="CNH"/>
    <property type="match status" value="1"/>
</dbReference>
<dbReference type="InterPro" id="IPR001180">
    <property type="entry name" value="CNH_dom"/>
</dbReference>
<organism evidence="3 4">
    <name type="scientific">Collybiopsis luxurians FD-317 M1</name>
    <dbReference type="NCBI Taxonomy" id="944289"/>
    <lineage>
        <taxon>Eukaryota</taxon>
        <taxon>Fungi</taxon>
        <taxon>Dikarya</taxon>
        <taxon>Basidiomycota</taxon>
        <taxon>Agaricomycotina</taxon>
        <taxon>Agaricomycetes</taxon>
        <taxon>Agaricomycetidae</taxon>
        <taxon>Agaricales</taxon>
        <taxon>Marasmiineae</taxon>
        <taxon>Omphalotaceae</taxon>
        <taxon>Collybiopsis</taxon>
        <taxon>Collybiopsis luxurians</taxon>
    </lineage>
</organism>
<protein>
    <recommendedName>
        <fullName evidence="2">CNH domain-containing protein</fullName>
    </recommendedName>
</protein>
<dbReference type="PANTHER" id="PTHR46572:SF1">
    <property type="entry name" value="RHO1 GUANINE NUCLEOTIDE EXCHANGE FACTOR TUS1"/>
    <property type="match status" value="1"/>
</dbReference>
<dbReference type="PANTHER" id="PTHR46572">
    <property type="entry name" value="RHO1 GDP-GTP EXCHANGE PROTEIN 1-RELATED"/>
    <property type="match status" value="1"/>
</dbReference>
<evidence type="ECO:0000313" key="4">
    <source>
        <dbReference type="Proteomes" id="UP000053593"/>
    </source>
</evidence>
<sequence>MEPQEALDNKVFEVKVLSGDTFLTPTGVNGSSSAANGDVLESSHDGPFTGKVTCSVPVNVAGKELVAVGCAKGVWIGFRHDPKSMRRVLLLKMVSRCAMLEDYGIFLVLANKQLFAYQIEALVPSSYPPANISQPVKKLNGTQDVQFFTVGTLLGRTLVIYKCKRGLDSIFYALEPASQKISELSPKYAWFKIYKDFFVPYESYDLTFLTAKIAILGSKGFEIMDLNDFETVTIPQRDESQLGYLAKRCEECRPIGIFESAEDEFLLCYNEFGVYVDKHGDPIRAEGIIEWEGNAERFAIHSRYILLFDSRFIEIRSLETGRLAQIIPGSDIRCISDGRRVSSLSALQAAQVHAVMNVQEIVGGPEPRAIVQQVIEFLPTVP</sequence>
<dbReference type="OrthoDB" id="2272012at2759"/>
<evidence type="ECO:0000313" key="3">
    <source>
        <dbReference type="EMBL" id="KIK57121.1"/>
    </source>
</evidence>
<keyword evidence="4" id="KW-1185">Reference proteome</keyword>
<accession>A0A0D0BPW7</accession>
<evidence type="ECO:0000256" key="1">
    <source>
        <dbReference type="ARBA" id="ARBA00022658"/>
    </source>
</evidence>
<dbReference type="GO" id="GO:0005085">
    <property type="term" value="F:guanyl-nucleotide exchange factor activity"/>
    <property type="evidence" value="ECO:0007669"/>
    <property type="project" value="UniProtKB-KW"/>
</dbReference>
<feature type="domain" description="CNH" evidence="2">
    <location>
        <begin position="49"/>
        <end position="342"/>
    </location>
</feature>
<dbReference type="InterPro" id="IPR052233">
    <property type="entry name" value="Rho-type_GEFs"/>
</dbReference>
<keyword evidence="1" id="KW-0344">Guanine-nucleotide releasing factor</keyword>
<evidence type="ECO:0000259" key="2">
    <source>
        <dbReference type="PROSITE" id="PS50219"/>
    </source>
</evidence>
<reference evidence="3 4" key="1">
    <citation type="submission" date="2014-04" db="EMBL/GenBank/DDBJ databases">
        <title>Evolutionary Origins and Diversification of the Mycorrhizal Mutualists.</title>
        <authorList>
            <consortium name="DOE Joint Genome Institute"/>
            <consortium name="Mycorrhizal Genomics Consortium"/>
            <person name="Kohler A."/>
            <person name="Kuo A."/>
            <person name="Nagy L.G."/>
            <person name="Floudas D."/>
            <person name="Copeland A."/>
            <person name="Barry K.W."/>
            <person name="Cichocki N."/>
            <person name="Veneault-Fourrey C."/>
            <person name="LaButti K."/>
            <person name="Lindquist E.A."/>
            <person name="Lipzen A."/>
            <person name="Lundell T."/>
            <person name="Morin E."/>
            <person name="Murat C."/>
            <person name="Riley R."/>
            <person name="Ohm R."/>
            <person name="Sun H."/>
            <person name="Tunlid A."/>
            <person name="Henrissat B."/>
            <person name="Grigoriev I.V."/>
            <person name="Hibbett D.S."/>
            <person name="Martin F."/>
        </authorList>
    </citation>
    <scope>NUCLEOTIDE SEQUENCE [LARGE SCALE GENOMIC DNA]</scope>
    <source>
        <strain evidence="3 4">FD-317 M1</strain>
    </source>
</reference>
<gene>
    <name evidence="3" type="ORF">GYMLUDRAFT_247374</name>
</gene>
<proteinExistence type="predicted"/>
<dbReference type="HOGENOM" id="CLU_040822_0_0_1"/>
<dbReference type="SMART" id="SM00036">
    <property type="entry name" value="CNH"/>
    <property type="match status" value="1"/>
</dbReference>
<name>A0A0D0BPW7_9AGAR</name>
<dbReference type="AlphaFoldDB" id="A0A0D0BPW7"/>
<dbReference type="Proteomes" id="UP000053593">
    <property type="component" value="Unassembled WGS sequence"/>
</dbReference>
<dbReference type="EMBL" id="KN834793">
    <property type="protein sequence ID" value="KIK57121.1"/>
    <property type="molecule type" value="Genomic_DNA"/>
</dbReference>
<dbReference type="Pfam" id="PF00780">
    <property type="entry name" value="CNH"/>
    <property type="match status" value="1"/>
</dbReference>